<evidence type="ECO:0000256" key="9">
    <source>
        <dbReference type="SAM" id="SignalP"/>
    </source>
</evidence>
<comment type="catalytic activity">
    <reaction evidence="1">
        <text>Hydrolysis of terminal non-reducing beta-D-galactose residues in beta-D-galactosides.</text>
        <dbReference type="EC" id="3.2.1.23"/>
    </reaction>
</comment>
<dbReference type="InterPro" id="IPR017853">
    <property type="entry name" value="GH"/>
</dbReference>
<dbReference type="InterPro" id="IPR025972">
    <property type="entry name" value="BetaGal_dom3"/>
</dbReference>
<dbReference type="Proteomes" id="UP000383932">
    <property type="component" value="Unassembled WGS sequence"/>
</dbReference>
<dbReference type="SUPFAM" id="SSF117100">
    <property type="entry name" value="Beta-galactosidase LacA, domain 3"/>
    <property type="match status" value="1"/>
</dbReference>
<dbReference type="SUPFAM" id="SSF49785">
    <property type="entry name" value="Galactose-binding domain-like"/>
    <property type="match status" value="2"/>
</dbReference>
<accession>A0A5N5QRC2</accession>
<dbReference type="SUPFAM" id="SSF51445">
    <property type="entry name" value="(Trans)glycosidases"/>
    <property type="match status" value="1"/>
</dbReference>
<feature type="chain" id="PRO_5024302843" description="beta-galactosidase" evidence="9">
    <location>
        <begin position="21"/>
        <end position="990"/>
    </location>
</feature>
<evidence type="ECO:0000313" key="11">
    <source>
        <dbReference type="EMBL" id="KAB5593716.1"/>
    </source>
</evidence>
<feature type="signal peptide" evidence="9">
    <location>
        <begin position="1"/>
        <end position="20"/>
    </location>
</feature>
<dbReference type="PANTHER" id="PTHR23421">
    <property type="entry name" value="BETA-GALACTOSIDASE RELATED"/>
    <property type="match status" value="1"/>
</dbReference>
<dbReference type="AlphaFoldDB" id="A0A5N5QRC2"/>
<dbReference type="InterPro" id="IPR037110">
    <property type="entry name" value="Betagal_dom2_sf"/>
</dbReference>
<dbReference type="InterPro" id="IPR036833">
    <property type="entry name" value="BetaGal_dom3_sf"/>
</dbReference>
<gene>
    <name evidence="11" type="ORF">CTheo_2796</name>
</gene>
<name>A0A5N5QRC2_9AGAM</name>
<comment type="similarity">
    <text evidence="2 8">Belongs to the glycosyl hydrolase 35 family.</text>
</comment>
<dbReference type="EC" id="3.2.1.23" evidence="3"/>
<keyword evidence="5" id="KW-0378">Hydrolase</keyword>
<dbReference type="Gene3D" id="2.102.20.10">
    <property type="entry name" value="Beta-galactosidase, domain 2"/>
    <property type="match status" value="1"/>
</dbReference>
<keyword evidence="6" id="KW-0325">Glycoprotein</keyword>
<keyword evidence="7" id="KW-0326">Glycosidase</keyword>
<evidence type="ECO:0000256" key="6">
    <source>
        <dbReference type="ARBA" id="ARBA00023180"/>
    </source>
</evidence>
<evidence type="ECO:0000256" key="7">
    <source>
        <dbReference type="ARBA" id="ARBA00023295"/>
    </source>
</evidence>
<dbReference type="FunFam" id="2.60.120.260:FF:000065">
    <property type="entry name" value="Beta-galactosidase A"/>
    <property type="match status" value="1"/>
</dbReference>
<dbReference type="Gene3D" id="2.60.390.10">
    <property type="entry name" value="Beta-galactosidase, domain 3"/>
    <property type="match status" value="1"/>
</dbReference>
<proteinExistence type="inferred from homology"/>
<sequence>MRVLASLGIALSIASRATQAQTNTTQWPIHDTGLSKVVQWDHYSLIVNGQRLFVWSGEFHYWRIPVPEVWRDVLEKVKAAGFNAVSVYGNWGYHSASPDTLDFESGAHNFESILDICKELGLFAIWRAGPYVNAETTAGGFALWATTGAYGTLRNNDTRYTNAWKPYMKQYTSILEKHQITKGGNLLLFQIENEISGQRLSSGAENWPLIAYMQQLQQTSRDSGLVIPFFTNAPNMNSKSWSKDYDPNGAQDIYGVDSYPSCWSCNLDECGSVKPFTVVSYHEHFDQVSPTQPSFLPEFQGGSYNPWGGPQGGCASNMGPDFANVFYRHNIAERVSMMSLYMLFGGTNWGGLATNLLGTSYDYSSPISESRQIGQKYYETKLLGMFIRAAQDLTKLDRIGASTSYTTNPLISATELHNPDTGARFYVTLHATSSATTRDEFKLKVSTSAGNLTIPVNGNIALNGRESKIITTDLSIGKATLLYSTAELLSHATIDKTELLALWLPESESGEFVIKGASTYKVLAGPAPSFSSSSTGLRVSYTQTAVVGVVVLDSLTVILVPRSTAWKFWAPTLTPSPFSPPDQLVWVTGPYLVRSATLSKKSTLLELGGDTDGPTNIEIWAPKSITALHWNGKKLAFKQTAYGSLVGTTPALDVTPAKISAKLKGTLDKWKVFDGLPERFTNYSDAGAAWVEANHTTTPNPTKPAGPGPVLYADDYGFHLGNILWRGRFNGKATGVQLNVQGGTASGWSAWLNGDYIGSFPGDPVSVSGNLTLSFSNATVSSGENVLLVLQDHSGHDQRDAALNPRGILGVSLIGNSNSFSSWRVAGNAGGQKNIDPIRGPISEGGLHAERLGWHLPDFDDTHWPTGSPSTGLHSAGLAFYRTEVDLSSIIDKRGYDVALEFIIDAPAGTYQYGKFVKHVGNQIAFPVPPGILNLRGKNTIGLSVWAQSATGAKLGIDWNVLGVYDSAWDATFDAGHLQPGWTAERLQYA</sequence>
<dbReference type="Pfam" id="PF10435">
    <property type="entry name" value="BetaGal_dom2"/>
    <property type="match status" value="1"/>
</dbReference>
<comment type="caution">
    <text evidence="11">The sequence shown here is derived from an EMBL/GenBank/DDBJ whole genome shotgun (WGS) entry which is preliminary data.</text>
</comment>
<dbReference type="InterPro" id="IPR008979">
    <property type="entry name" value="Galactose-bd-like_sf"/>
</dbReference>
<dbReference type="InterPro" id="IPR031330">
    <property type="entry name" value="Gly_Hdrlase_35_cat"/>
</dbReference>
<evidence type="ECO:0000256" key="8">
    <source>
        <dbReference type="RuleBase" id="RU003679"/>
    </source>
</evidence>
<evidence type="ECO:0000256" key="1">
    <source>
        <dbReference type="ARBA" id="ARBA00001412"/>
    </source>
</evidence>
<dbReference type="Gene3D" id="3.20.20.80">
    <property type="entry name" value="Glycosidases"/>
    <property type="match status" value="1"/>
</dbReference>
<feature type="domain" description="Beta-galactosidase" evidence="10">
    <location>
        <begin position="392"/>
        <end position="568"/>
    </location>
</feature>
<dbReference type="InterPro" id="IPR025300">
    <property type="entry name" value="BetaGal_jelly_roll_dom"/>
</dbReference>
<dbReference type="Pfam" id="PF13364">
    <property type="entry name" value="BetaGal_ABD2"/>
    <property type="match status" value="2"/>
</dbReference>
<evidence type="ECO:0000313" key="12">
    <source>
        <dbReference type="Proteomes" id="UP000383932"/>
    </source>
</evidence>
<evidence type="ECO:0000256" key="4">
    <source>
        <dbReference type="ARBA" id="ARBA00022729"/>
    </source>
</evidence>
<dbReference type="GO" id="GO:0005975">
    <property type="term" value="P:carbohydrate metabolic process"/>
    <property type="evidence" value="ECO:0007669"/>
    <property type="project" value="InterPro"/>
</dbReference>
<organism evidence="11 12">
    <name type="scientific">Ceratobasidium theobromae</name>
    <dbReference type="NCBI Taxonomy" id="1582974"/>
    <lineage>
        <taxon>Eukaryota</taxon>
        <taxon>Fungi</taxon>
        <taxon>Dikarya</taxon>
        <taxon>Basidiomycota</taxon>
        <taxon>Agaricomycotina</taxon>
        <taxon>Agaricomycetes</taxon>
        <taxon>Cantharellales</taxon>
        <taxon>Ceratobasidiaceae</taxon>
        <taxon>Ceratobasidium</taxon>
    </lineage>
</organism>
<dbReference type="PRINTS" id="PR00742">
    <property type="entry name" value="GLHYDRLASE35"/>
</dbReference>
<keyword evidence="4 9" id="KW-0732">Signal</keyword>
<dbReference type="InterPro" id="IPR018954">
    <property type="entry name" value="Betagal_dom2"/>
</dbReference>
<dbReference type="InterPro" id="IPR001944">
    <property type="entry name" value="Glycoside_Hdrlase_35"/>
</dbReference>
<evidence type="ECO:0000256" key="2">
    <source>
        <dbReference type="ARBA" id="ARBA00009809"/>
    </source>
</evidence>
<evidence type="ECO:0000259" key="10">
    <source>
        <dbReference type="SMART" id="SM01029"/>
    </source>
</evidence>
<dbReference type="GO" id="GO:0004565">
    <property type="term" value="F:beta-galactosidase activity"/>
    <property type="evidence" value="ECO:0007669"/>
    <property type="project" value="UniProtKB-EC"/>
</dbReference>
<dbReference type="EMBL" id="SSOP01000031">
    <property type="protein sequence ID" value="KAB5593716.1"/>
    <property type="molecule type" value="Genomic_DNA"/>
</dbReference>
<evidence type="ECO:0000256" key="5">
    <source>
        <dbReference type="ARBA" id="ARBA00022801"/>
    </source>
</evidence>
<dbReference type="OrthoDB" id="1657402at2759"/>
<dbReference type="SMART" id="SM01029">
    <property type="entry name" value="BetaGal_dom2"/>
    <property type="match status" value="1"/>
</dbReference>
<protein>
    <recommendedName>
        <fullName evidence="3">beta-galactosidase</fullName>
        <ecNumber evidence="3">3.2.1.23</ecNumber>
    </recommendedName>
</protein>
<dbReference type="Gene3D" id="2.60.120.260">
    <property type="entry name" value="Galactose-binding domain-like"/>
    <property type="match status" value="2"/>
</dbReference>
<reference evidence="11 12" key="1">
    <citation type="journal article" date="2019" name="Fungal Biol. Biotechnol.">
        <title>Draft genome sequence of fastidious pathogen Ceratobasidium theobromae, which causes vascular-streak dieback in Theobroma cacao.</title>
        <authorList>
            <person name="Ali S.S."/>
            <person name="Asman A."/>
            <person name="Shao J."/>
            <person name="Firmansyah A.P."/>
            <person name="Susilo A.W."/>
            <person name="Rosmana A."/>
            <person name="McMahon P."/>
            <person name="Junaid M."/>
            <person name="Guest D."/>
            <person name="Kheng T.Y."/>
            <person name="Meinhardt L.W."/>
            <person name="Bailey B.A."/>
        </authorList>
    </citation>
    <scope>NUCLEOTIDE SEQUENCE [LARGE SCALE GENOMIC DNA]</scope>
    <source>
        <strain evidence="11 12">CT2</strain>
    </source>
</reference>
<dbReference type="FunFam" id="3.20.20.80:FF:000040">
    <property type="entry name" value="Beta-galactosidase A"/>
    <property type="match status" value="1"/>
</dbReference>
<dbReference type="Pfam" id="PF01301">
    <property type="entry name" value="Glyco_hydro_35"/>
    <property type="match status" value="1"/>
</dbReference>
<evidence type="ECO:0000256" key="3">
    <source>
        <dbReference type="ARBA" id="ARBA00012756"/>
    </source>
</evidence>
<dbReference type="Pfam" id="PF13363">
    <property type="entry name" value="BetaGal_dom3"/>
    <property type="match status" value="1"/>
</dbReference>
<keyword evidence="12" id="KW-1185">Reference proteome</keyword>
<dbReference type="SUPFAM" id="SSF51011">
    <property type="entry name" value="Glycosyl hydrolase domain"/>
    <property type="match status" value="1"/>
</dbReference>